<gene>
    <name evidence="3" type="ORF">GCM10022229_03240</name>
</gene>
<reference evidence="4" key="1">
    <citation type="journal article" date="2019" name="Int. J. Syst. Evol. Microbiol.">
        <title>The Global Catalogue of Microorganisms (GCM) 10K type strain sequencing project: providing services to taxonomists for standard genome sequencing and annotation.</title>
        <authorList>
            <consortium name="The Broad Institute Genomics Platform"/>
            <consortium name="The Broad Institute Genome Sequencing Center for Infectious Disease"/>
            <person name="Wu L."/>
            <person name="Ma J."/>
        </authorList>
    </citation>
    <scope>NUCLEOTIDE SEQUENCE [LARGE SCALE GENOMIC DNA]</scope>
    <source>
        <strain evidence="4">JCM 16916</strain>
    </source>
</reference>
<evidence type="ECO:0000256" key="2">
    <source>
        <dbReference type="SAM" id="SignalP"/>
    </source>
</evidence>
<accession>A0ABP7M6U5</accession>
<protein>
    <submittedName>
        <fullName evidence="3">DcaP family trimeric outer membrane transporter</fullName>
    </submittedName>
</protein>
<dbReference type="SUPFAM" id="SSF56935">
    <property type="entry name" value="Porins"/>
    <property type="match status" value="1"/>
</dbReference>
<keyword evidence="2" id="KW-0732">Signal</keyword>
<sequence>MTVIGNTGGRLSAVTGHRRLLALSVTVALLLPGAALAQTAKEKELEARVAQLEQMVQQLVAQQQQTQATVADTQAQVTEVKTAQAQAPAAVPAGKQPIQATAINAGGNPGTTFTYGGFIKFDAMATDTSDGRIADGSAGRLFYLPSAIPVGDAGADGGDPYTDVHAQFSRFWFSSDTVTDNGDTLKAYIEADMYGGGNNNFAGNETSTNTYAITLRQAYVSWNNWLAGQTWSNFQDTAALPEAVDFVGVTDGTTFVRQAQLRYTSGPWSFSIENPQTTVTSYLGASRFNSGDGVLPDFTGRWITRGDWGHFTVAALLRQFKYGDETETGGAVSVSGKFNLGASDDIRYMANAGSGIGRYMAFGLGTDTVLDANGELHALDGYGGFVAWRHAFNGKLRSNLMYSAAQFDNDKALTGFGVTERAQSFHANLIYSPIPKLDVGAELMWGQRSLEDDREGDLKRIQTTVKYSF</sequence>
<feature type="coiled-coil region" evidence="1">
    <location>
        <begin position="35"/>
        <end position="69"/>
    </location>
</feature>
<evidence type="ECO:0000313" key="4">
    <source>
        <dbReference type="Proteomes" id="UP001501727"/>
    </source>
</evidence>
<proteinExistence type="predicted"/>
<dbReference type="Proteomes" id="UP001501727">
    <property type="component" value="Unassembled WGS sequence"/>
</dbReference>
<feature type="signal peptide" evidence="2">
    <location>
        <begin position="1"/>
        <end position="37"/>
    </location>
</feature>
<dbReference type="InterPro" id="IPR045748">
    <property type="entry name" value="DcaP"/>
</dbReference>
<dbReference type="Pfam" id="PF19577">
    <property type="entry name" value="DcaP"/>
    <property type="match status" value="1"/>
</dbReference>
<comment type="caution">
    <text evidence="3">The sequence shown here is derived from an EMBL/GenBank/DDBJ whole genome shotgun (WGS) entry which is preliminary data.</text>
</comment>
<feature type="chain" id="PRO_5047123321" evidence="2">
    <location>
        <begin position="38"/>
        <end position="469"/>
    </location>
</feature>
<dbReference type="EMBL" id="BAAAZU010000001">
    <property type="protein sequence ID" value="GAA3913737.1"/>
    <property type="molecule type" value="Genomic_DNA"/>
</dbReference>
<evidence type="ECO:0000256" key="1">
    <source>
        <dbReference type="SAM" id="Coils"/>
    </source>
</evidence>
<organism evidence="3 4">
    <name type="scientific">Luteimonas lutimaris</name>
    <dbReference type="NCBI Taxonomy" id="698645"/>
    <lineage>
        <taxon>Bacteria</taxon>
        <taxon>Pseudomonadati</taxon>
        <taxon>Pseudomonadota</taxon>
        <taxon>Gammaproteobacteria</taxon>
        <taxon>Lysobacterales</taxon>
        <taxon>Lysobacteraceae</taxon>
        <taxon>Luteimonas</taxon>
    </lineage>
</organism>
<name>A0ABP7M6U5_9GAMM</name>
<evidence type="ECO:0000313" key="3">
    <source>
        <dbReference type="EMBL" id="GAA3913737.1"/>
    </source>
</evidence>
<keyword evidence="4" id="KW-1185">Reference proteome</keyword>
<keyword evidence="1" id="KW-0175">Coiled coil</keyword>
<dbReference type="RefSeq" id="WP_344758171.1">
    <property type="nucleotide sequence ID" value="NZ_BAAAZU010000001.1"/>
</dbReference>